<reference evidence="2 3" key="1">
    <citation type="submission" date="2022-09" db="EMBL/GenBank/DDBJ databases">
        <authorList>
            <person name="Palmer J.M."/>
        </authorList>
    </citation>
    <scope>NUCLEOTIDE SEQUENCE [LARGE SCALE GENOMIC DNA]</scope>
    <source>
        <strain evidence="2 3">DSM 7382</strain>
    </source>
</reference>
<dbReference type="Proteomes" id="UP001385951">
    <property type="component" value="Unassembled WGS sequence"/>
</dbReference>
<feature type="region of interest" description="Disordered" evidence="1">
    <location>
        <begin position="31"/>
        <end position="77"/>
    </location>
</feature>
<evidence type="ECO:0000313" key="2">
    <source>
        <dbReference type="EMBL" id="KAK7683229.1"/>
    </source>
</evidence>
<dbReference type="AlphaFoldDB" id="A0AAW0FYG1"/>
<sequence>MDTLTLDPGCLGSVDIEMENSVANCCNDEGSTNVNEPGTPESRCTAIDNNPLASPHAEGTARNDTSRIQRSEPNPDDSLALVVSDSNKHIYNSILDASESEDRQTKRRGEDGVLMVETTTGDRGQDRVESSSRFPTEIYEHIIDYVAAEGPHFDSLRHFVHWRFLTRDLAHCARVCRAWVPRAQMHLFHAIDLRKILRCRKTYLKLTSFRTAVQRKPFLLQYIKFLCITNVKHKSPQTTILSPYHMPSLKACSILFLNFTEAHPSLYRFPSSATSLQILWLHACKTGDVNQLCRFLTSFRSLSTVIITWLLDNDNTLGGRDLPHLQFNRSKCSLQTLALPLECNVSALLRTFINAPPFVSRLRHLIVAYSSDIRSSLQDITELLEHCSQSLEEVTVISGHWEQHPIYSLSSFDPFPSSKVPEKERKLFTDEIGCLDDILSRERFRSFRKLRIRAEMKPIGFPKLKERKVDVDFSDKDDSIPF</sequence>
<protein>
    <recommendedName>
        <fullName evidence="4">F-box domain-containing protein</fullName>
    </recommendedName>
</protein>
<evidence type="ECO:0008006" key="4">
    <source>
        <dbReference type="Google" id="ProtNLM"/>
    </source>
</evidence>
<keyword evidence="3" id="KW-1185">Reference proteome</keyword>
<evidence type="ECO:0000256" key="1">
    <source>
        <dbReference type="SAM" id="MobiDB-lite"/>
    </source>
</evidence>
<dbReference type="EMBL" id="JASBNA010000031">
    <property type="protein sequence ID" value="KAK7683229.1"/>
    <property type="molecule type" value="Genomic_DNA"/>
</dbReference>
<evidence type="ECO:0000313" key="3">
    <source>
        <dbReference type="Proteomes" id="UP001385951"/>
    </source>
</evidence>
<name>A0AAW0FYG1_9APHY</name>
<feature type="compositionally biased region" description="Basic and acidic residues" evidence="1">
    <location>
        <begin position="59"/>
        <end position="70"/>
    </location>
</feature>
<gene>
    <name evidence="2" type="ORF">QCA50_013491</name>
</gene>
<comment type="caution">
    <text evidence="2">The sequence shown here is derived from an EMBL/GenBank/DDBJ whole genome shotgun (WGS) entry which is preliminary data.</text>
</comment>
<accession>A0AAW0FYG1</accession>
<organism evidence="2 3">
    <name type="scientific">Cerrena zonata</name>
    <dbReference type="NCBI Taxonomy" id="2478898"/>
    <lineage>
        <taxon>Eukaryota</taxon>
        <taxon>Fungi</taxon>
        <taxon>Dikarya</taxon>
        <taxon>Basidiomycota</taxon>
        <taxon>Agaricomycotina</taxon>
        <taxon>Agaricomycetes</taxon>
        <taxon>Polyporales</taxon>
        <taxon>Cerrenaceae</taxon>
        <taxon>Cerrena</taxon>
    </lineage>
</organism>
<proteinExistence type="predicted"/>